<keyword evidence="8" id="KW-0963">Cytoplasm</keyword>
<feature type="domain" description="Cytidylate kinase" evidence="9">
    <location>
        <begin position="7"/>
        <end position="219"/>
    </location>
</feature>
<evidence type="ECO:0000256" key="4">
    <source>
        <dbReference type="ARBA" id="ARBA00022777"/>
    </source>
</evidence>
<dbReference type="GO" id="GO:0005737">
    <property type="term" value="C:cytoplasm"/>
    <property type="evidence" value="ECO:0007669"/>
    <property type="project" value="UniProtKB-SubCell"/>
</dbReference>
<evidence type="ECO:0000256" key="6">
    <source>
        <dbReference type="ARBA" id="ARBA00047615"/>
    </source>
</evidence>
<keyword evidence="2 8" id="KW-0808">Transferase</keyword>
<dbReference type="GO" id="GO:0006220">
    <property type="term" value="P:pyrimidine nucleotide metabolic process"/>
    <property type="evidence" value="ECO:0007669"/>
    <property type="project" value="UniProtKB-UniRule"/>
</dbReference>
<dbReference type="AlphaFoldDB" id="A0A934KIS3"/>
<evidence type="ECO:0000256" key="7">
    <source>
        <dbReference type="ARBA" id="ARBA00048478"/>
    </source>
</evidence>
<dbReference type="EMBL" id="JAEKNN010000058">
    <property type="protein sequence ID" value="MBJ7610211.1"/>
    <property type="molecule type" value="Genomic_DNA"/>
</dbReference>
<keyword evidence="5 8" id="KW-0067">ATP-binding</keyword>
<evidence type="ECO:0000256" key="1">
    <source>
        <dbReference type="ARBA" id="ARBA00009427"/>
    </source>
</evidence>
<dbReference type="CDD" id="cd02020">
    <property type="entry name" value="CMPK"/>
    <property type="match status" value="1"/>
</dbReference>
<feature type="binding site" evidence="8">
    <location>
        <begin position="11"/>
        <end position="19"/>
    </location>
    <ligand>
        <name>ATP</name>
        <dbReference type="ChEBI" id="CHEBI:30616"/>
    </ligand>
</feature>
<comment type="catalytic activity">
    <reaction evidence="7 8">
        <text>CMP + ATP = CDP + ADP</text>
        <dbReference type="Rhea" id="RHEA:11600"/>
        <dbReference type="ChEBI" id="CHEBI:30616"/>
        <dbReference type="ChEBI" id="CHEBI:58069"/>
        <dbReference type="ChEBI" id="CHEBI:60377"/>
        <dbReference type="ChEBI" id="CHEBI:456216"/>
        <dbReference type="EC" id="2.7.4.25"/>
    </reaction>
</comment>
<gene>
    <name evidence="8 10" type="primary">cmk</name>
    <name evidence="10" type="ORF">JF887_12390</name>
</gene>
<dbReference type="InterPro" id="IPR027417">
    <property type="entry name" value="P-loop_NTPase"/>
</dbReference>
<evidence type="ECO:0000259" key="9">
    <source>
        <dbReference type="Pfam" id="PF02224"/>
    </source>
</evidence>
<comment type="similarity">
    <text evidence="1 8">Belongs to the cytidylate kinase family. Type 1 subfamily.</text>
</comment>
<comment type="catalytic activity">
    <reaction evidence="6 8">
        <text>dCMP + ATP = dCDP + ADP</text>
        <dbReference type="Rhea" id="RHEA:25094"/>
        <dbReference type="ChEBI" id="CHEBI:30616"/>
        <dbReference type="ChEBI" id="CHEBI:57566"/>
        <dbReference type="ChEBI" id="CHEBI:58593"/>
        <dbReference type="ChEBI" id="CHEBI:456216"/>
        <dbReference type="EC" id="2.7.4.25"/>
    </reaction>
</comment>
<evidence type="ECO:0000256" key="2">
    <source>
        <dbReference type="ARBA" id="ARBA00022679"/>
    </source>
</evidence>
<evidence type="ECO:0000256" key="3">
    <source>
        <dbReference type="ARBA" id="ARBA00022741"/>
    </source>
</evidence>
<dbReference type="GO" id="GO:0036431">
    <property type="term" value="F:dCMP kinase activity"/>
    <property type="evidence" value="ECO:0007669"/>
    <property type="project" value="InterPro"/>
</dbReference>
<name>A0A934KIS3_9BACT</name>
<dbReference type="Pfam" id="PF02224">
    <property type="entry name" value="Cytidylate_kin"/>
    <property type="match status" value="1"/>
</dbReference>
<dbReference type="Proteomes" id="UP000614410">
    <property type="component" value="Unassembled WGS sequence"/>
</dbReference>
<keyword evidence="3 8" id="KW-0547">Nucleotide-binding</keyword>
<proteinExistence type="inferred from homology"/>
<evidence type="ECO:0000256" key="8">
    <source>
        <dbReference type="HAMAP-Rule" id="MF_00238"/>
    </source>
</evidence>
<dbReference type="NCBIfam" id="TIGR00017">
    <property type="entry name" value="cmk"/>
    <property type="match status" value="1"/>
</dbReference>
<dbReference type="GO" id="GO:0005524">
    <property type="term" value="F:ATP binding"/>
    <property type="evidence" value="ECO:0007669"/>
    <property type="project" value="UniProtKB-UniRule"/>
</dbReference>
<evidence type="ECO:0000256" key="5">
    <source>
        <dbReference type="ARBA" id="ARBA00022840"/>
    </source>
</evidence>
<comment type="caution">
    <text evidence="10">The sequence shown here is derived from an EMBL/GenBank/DDBJ whole genome shotgun (WGS) entry which is preliminary data.</text>
</comment>
<keyword evidence="4 8" id="KW-0418">Kinase</keyword>
<sequence length="231" mass="23698">MSAPRIVTVDGPAGSGKSTLGRALAKDLGLPLIDTGLFYRAVTVAAVRAGLDGTDPSALGRLARSTSVTVATDPGSDDDTVLVDGIAAGSLLRDPSHAALLATIASEPEVRAAVLELQRAPAAHGAVAVGRDCGTVVFPSAAVKFYLDAPQPVREQRRLAQLRAEGANADEGTISAEVGGRDRTDRLRAASPLRRADDAHVIDTSAMGVDEMIDQAVAVCDRAGLRTAGAR</sequence>
<reference evidence="10 11" key="1">
    <citation type="submission" date="2020-10" db="EMBL/GenBank/DDBJ databases">
        <title>Ca. Dormibacterota MAGs.</title>
        <authorList>
            <person name="Montgomery K."/>
        </authorList>
    </citation>
    <scope>NUCLEOTIDE SEQUENCE [LARGE SCALE GENOMIC DNA]</scope>
    <source>
        <strain evidence="10">Mitchell_Peninsula_5</strain>
    </source>
</reference>
<dbReference type="EC" id="2.7.4.25" evidence="8"/>
<protein>
    <recommendedName>
        <fullName evidence="8">Cytidylate kinase</fullName>
        <shortName evidence="8">CK</shortName>
        <ecNumber evidence="8">2.7.4.25</ecNumber>
    </recommendedName>
    <alternativeName>
        <fullName evidence="8">Cytidine monophosphate kinase</fullName>
        <shortName evidence="8">CMP kinase</shortName>
    </alternativeName>
</protein>
<dbReference type="InterPro" id="IPR003136">
    <property type="entry name" value="Cytidylate_kin"/>
</dbReference>
<organism evidence="10 11">
    <name type="scientific">Candidatus Amunia macphersoniae</name>
    <dbReference type="NCBI Taxonomy" id="3127014"/>
    <lineage>
        <taxon>Bacteria</taxon>
        <taxon>Bacillati</taxon>
        <taxon>Candidatus Dormiibacterota</taxon>
        <taxon>Candidatus Dormibacteria</taxon>
        <taxon>Candidatus Aeolococcales</taxon>
        <taxon>Candidatus Aeolococcaceae</taxon>
        <taxon>Candidatus Amunia</taxon>
    </lineage>
</organism>
<dbReference type="SUPFAM" id="SSF52540">
    <property type="entry name" value="P-loop containing nucleoside triphosphate hydrolases"/>
    <property type="match status" value="1"/>
</dbReference>
<dbReference type="InterPro" id="IPR011994">
    <property type="entry name" value="Cytidylate_kinase_dom"/>
</dbReference>
<accession>A0A934KIS3</accession>
<comment type="subcellular location">
    <subcellularLocation>
        <location evidence="8">Cytoplasm</location>
    </subcellularLocation>
</comment>
<dbReference type="Gene3D" id="3.40.50.300">
    <property type="entry name" value="P-loop containing nucleotide triphosphate hydrolases"/>
    <property type="match status" value="1"/>
</dbReference>
<evidence type="ECO:0000313" key="11">
    <source>
        <dbReference type="Proteomes" id="UP000614410"/>
    </source>
</evidence>
<dbReference type="HAMAP" id="MF_00238">
    <property type="entry name" value="Cytidyl_kinase_type1"/>
    <property type="match status" value="1"/>
</dbReference>
<evidence type="ECO:0000313" key="10">
    <source>
        <dbReference type="EMBL" id="MBJ7610211.1"/>
    </source>
</evidence>